<comment type="caution">
    <text evidence="1">The sequence shown here is derived from an EMBL/GenBank/DDBJ whole genome shotgun (WGS) entry which is preliminary data.</text>
</comment>
<proteinExistence type="predicted"/>
<accession>A0ACB8S8H9</accession>
<dbReference type="EMBL" id="MU275847">
    <property type="protein sequence ID" value="KAI0052088.1"/>
    <property type="molecule type" value="Genomic_DNA"/>
</dbReference>
<sequence>MAPSYPIVRPQISTAPNTSSRHQHETVPAAADYSSIFDHGFHKILNGAGPPPEHLEPQYAQWEAALGKACDLPLTIQDASEGAQDWRRSIRDMSIISSITPLKHDFSQLLRARMVLVYLQQFYVHSTPKDTPSSTCPIRIPASLSIPLLLISHALDLPPVVTYADTEYYNFAFPEPTGDSTADPLRLPIRILHTFSGTSDEEHFYSVALRIEAEGARALNKMRDMLRLAAVSVGPTPSSGLTPLLLELAESIKTMGEILQTMRAGCEPPVFYGQVRRWFNGCADGAWLYEVDDSADMRAAVDGSEWLQREAAGDVRARAMAGSSAAQSSIIQALDVFLGIEELTHERSFDNAADAKPGAPQGNFLTSMQKYLPLTHRLFLSSLRDQARGLREHVLGLDDGGAAMRAYNVCVVALREFRTFHVRIATLYIVNQARRAAETTSTESAQEKAKGTGGTELLPFLKGIRDRTNAAELSQ</sequence>
<organism evidence="1 2">
    <name type="scientific">Auriscalpium vulgare</name>
    <dbReference type="NCBI Taxonomy" id="40419"/>
    <lineage>
        <taxon>Eukaryota</taxon>
        <taxon>Fungi</taxon>
        <taxon>Dikarya</taxon>
        <taxon>Basidiomycota</taxon>
        <taxon>Agaricomycotina</taxon>
        <taxon>Agaricomycetes</taxon>
        <taxon>Russulales</taxon>
        <taxon>Auriscalpiaceae</taxon>
        <taxon>Auriscalpium</taxon>
    </lineage>
</organism>
<protein>
    <submittedName>
        <fullName evidence="1">Indoleamine 2,3-dioxygenase</fullName>
    </submittedName>
</protein>
<reference evidence="1" key="2">
    <citation type="journal article" date="2022" name="New Phytol.">
        <title>Evolutionary transition to the ectomycorrhizal habit in the genomes of a hyperdiverse lineage of mushroom-forming fungi.</title>
        <authorList>
            <person name="Looney B."/>
            <person name="Miyauchi S."/>
            <person name="Morin E."/>
            <person name="Drula E."/>
            <person name="Courty P.E."/>
            <person name="Kohler A."/>
            <person name="Kuo A."/>
            <person name="LaButti K."/>
            <person name="Pangilinan J."/>
            <person name="Lipzen A."/>
            <person name="Riley R."/>
            <person name="Andreopoulos W."/>
            <person name="He G."/>
            <person name="Johnson J."/>
            <person name="Nolan M."/>
            <person name="Tritt A."/>
            <person name="Barry K.W."/>
            <person name="Grigoriev I.V."/>
            <person name="Nagy L.G."/>
            <person name="Hibbett D."/>
            <person name="Henrissat B."/>
            <person name="Matheny P.B."/>
            <person name="Labbe J."/>
            <person name="Martin F.M."/>
        </authorList>
    </citation>
    <scope>NUCLEOTIDE SEQUENCE</scope>
    <source>
        <strain evidence="1">FP105234-sp</strain>
    </source>
</reference>
<evidence type="ECO:0000313" key="1">
    <source>
        <dbReference type="EMBL" id="KAI0052088.1"/>
    </source>
</evidence>
<name>A0ACB8S8H9_9AGAM</name>
<gene>
    <name evidence="1" type="ORF">FA95DRAFT_1484115</name>
</gene>
<dbReference type="Proteomes" id="UP000814033">
    <property type="component" value="Unassembled WGS sequence"/>
</dbReference>
<keyword evidence="2" id="KW-1185">Reference proteome</keyword>
<reference evidence="1" key="1">
    <citation type="submission" date="2021-02" db="EMBL/GenBank/DDBJ databases">
        <authorList>
            <consortium name="DOE Joint Genome Institute"/>
            <person name="Ahrendt S."/>
            <person name="Looney B.P."/>
            <person name="Miyauchi S."/>
            <person name="Morin E."/>
            <person name="Drula E."/>
            <person name="Courty P.E."/>
            <person name="Chicoki N."/>
            <person name="Fauchery L."/>
            <person name="Kohler A."/>
            <person name="Kuo A."/>
            <person name="Labutti K."/>
            <person name="Pangilinan J."/>
            <person name="Lipzen A."/>
            <person name="Riley R."/>
            <person name="Andreopoulos W."/>
            <person name="He G."/>
            <person name="Johnson J."/>
            <person name="Barry K.W."/>
            <person name="Grigoriev I.V."/>
            <person name="Nagy L."/>
            <person name="Hibbett D."/>
            <person name="Henrissat B."/>
            <person name="Matheny P.B."/>
            <person name="Labbe J."/>
            <person name="Martin F."/>
        </authorList>
    </citation>
    <scope>NUCLEOTIDE SEQUENCE</scope>
    <source>
        <strain evidence="1">FP105234-sp</strain>
    </source>
</reference>
<evidence type="ECO:0000313" key="2">
    <source>
        <dbReference type="Proteomes" id="UP000814033"/>
    </source>
</evidence>